<evidence type="ECO:0008006" key="4">
    <source>
        <dbReference type="Google" id="ProtNLM"/>
    </source>
</evidence>
<dbReference type="Proteomes" id="UP000011116">
    <property type="component" value="Chromosome 6H"/>
</dbReference>
<dbReference type="AlphaFoldDB" id="A0A8I6YDG0"/>
<dbReference type="Gramene" id="HORVU.MOREX.r3.6HG0593010.1">
    <property type="protein sequence ID" value="HORVU.MOREX.r3.6HG0593010.1.CDS1"/>
    <property type="gene ID" value="HORVU.MOREX.r3.6HG0593010"/>
</dbReference>
<dbReference type="EnsemblPlants" id="HORVU.MOREX.r3.6HG0593010.1">
    <property type="protein sequence ID" value="HORVU.MOREX.r3.6HG0593010.1.CDS1"/>
    <property type="gene ID" value="HORVU.MOREX.r3.6HG0593010"/>
</dbReference>
<name>A0A8I6YDG0_HORVV</name>
<accession>A0A8I6YDG0</accession>
<sequence length="78" mass="7914">MRSGQLATPAPISLLIITALLCAASVAVDAARQVPDDGGLLHSHDTAAYTTLHEGTTSTVMAWTAQLPAGPSPRGPGH</sequence>
<reference evidence="3" key="1">
    <citation type="journal article" date="2012" name="Nature">
        <title>A physical, genetic and functional sequence assembly of the barley genome.</title>
        <authorList>
            <consortium name="The International Barley Genome Sequencing Consortium"/>
            <person name="Mayer K.F."/>
            <person name="Waugh R."/>
            <person name="Brown J.W."/>
            <person name="Schulman A."/>
            <person name="Langridge P."/>
            <person name="Platzer M."/>
            <person name="Fincher G.B."/>
            <person name="Muehlbauer G.J."/>
            <person name="Sato K."/>
            <person name="Close T.J."/>
            <person name="Wise R.P."/>
            <person name="Stein N."/>
        </authorList>
    </citation>
    <scope>NUCLEOTIDE SEQUENCE [LARGE SCALE GENOMIC DNA]</scope>
    <source>
        <strain evidence="3">cv. Morex</strain>
    </source>
</reference>
<dbReference type="GO" id="GO:0006952">
    <property type="term" value="P:defense response"/>
    <property type="evidence" value="ECO:0007669"/>
    <property type="project" value="InterPro"/>
</dbReference>
<dbReference type="Gramene" id="HORVU.MOREX.r2.6HG0491510.1">
    <property type="protein sequence ID" value="HORVU.MOREX.r2.6HG0491510.1.CDS.1"/>
    <property type="gene ID" value="HORVU.MOREX.r2.6HG0491510"/>
</dbReference>
<dbReference type="PANTHER" id="PTHR37245">
    <property type="entry name" value="PAMP-INDUCED SECRETED PEPTIDE 1"/>
    <property type="match status" value="1"/>
</dbReference>
<evidence type="ECO:0000313" key="3">
    <source>
        <dbReference type="Proteomes" id="UP000011116"/>
    </source>
</evidence>
<keyword evidence="3" id="KW-1185">Reference proteome</keyword>
<proteinExistence type="predicted"/>
<evidence type="ECO:0000313" key="2">
    <source>
        <dbReference type="EnsemblPlants" id="HORVU.MOREX.r3.6HG0593010.1.CDS1"/>
    </source>
</evidence>
<dbReference type="OMA" id="MPERAWS"/>
<keyword evidence="1" id="KW-0732">Signal</keyword>
<protein>
    <recommendedName>
        <fullName evidence="4">Purple acid phosphatase</fullName>
    </recommendedName>
</protein>
<organism evidence="2 3">
    <name type="scientific">Hordeum vulgare subsp. vulgare</name>
    <name type="common">Domesticated barley</name>
    <dbReference type="NCBI Taxonomy" id="112509"/>
    <lineage>
        <taxon>Eukaryota</taxon>
        <taxon>Viridiplantae</taxon>
        <taxon>Streptophyta</taxon>
        <taxon>Embryophyta</taxon>
        <taxon>Tracheophyta</taxon>
        <taxon>Spermatophyta</taxon>
        <taxon>Magnoliopsida</taxon>
        <taxon>Liliopsida</taxon>
        <taxon>Poales</taxon>
        <taxon>Poaceae</taxon>
        <taxon>BOP clade</taxon>
        <taxon>Pooideae</taxon>
        <taxon>Triticodae</taxon>
        <taxon>Triticeae</taxon>
        <taxon>Hordeinae</taxon>
        <taxon>Hordeum</taxon>
    </lineage>
</organism>
<dbReference type="InterPro" id="IPR040273">
    <property type="entry name" value="PIP1"/>
</dbReference>
<feature type="signal peptide" evidence="1">
    <location>
        <begin position="1"/>
        <end position="30"/>
    </location>
</feature>
<dbReference type="PANTHER" id="PTHR37245:SF9">
    <property type="entry name" value="SECRETED PROTEIN"/>
    <property type="match status" value="1"/>
</dbReference>
<reference evidence="2" key="2">
    <citation type="submission" date="2020-10" db="EMBL/GenBank/DDBJ databases">
        <authorList>
            <person name="Scholz U."/>
            <person name="Mascher M."/>
            <person name="Fiebig A."/>
        </authorList>
    </citation>
    <scope>NUCLEOTIDE SEQUENCE [LARGE SCALE GENOMIC DNA]</scope>
    <source>
        <strain evidence="2">cv. Morex</strain>
    </source>
</reference>
<reference evidence="2" key="3">
    <citation type="submission" date="2022-01" db="UniProtKB">
        <authorList>
            <consortium name="EnsemblPlants"/>
        </authorList>
    </citation>
    <scope>IDENTIFICATION</scope>
    <source>
        <strain evidence="2">subsp. vulgare</strain>
    </source>
</reference>
<evidence type="ECO:0000256" key="1">
    <source>
        <dbReference type="SAM" id="SignalP"/>
    </source>
</evidence>
<feature type="chain" id="PRO_5035324196" description="Purple acid phosphatase" evidence="1">
    <location>
        <begin position="31"/>
        <end position="78"/>
    </location>
</feature>